<dbReference type="SUPFAM" id="SSF56112">
    <property type="entry name" value="Protein kinase-like (PK-like)"/>
    <property type="match status" value="1"/>
</dbReference>
<evidence type="ECO:0000259" key="1">
    <source>
        <dbReference type="Pfam" id="PF01636"/>
    </source>
</evidence>
<dbReference type="PANTHER" id="PTHR21310">
    <property type="entry name" value="AMINOGLYCOSIDE PHOSPHOTRANSFERASE-RELATED-RELATED"/>
    <property type="match status" value="1"/>
</dbReference>
<dbReference type="RefSeq" id="WP_275569114.1">
    <property type="nucleotide sequence ID" value="NZ_JARGYC010000069.1"/>
</dbReference>
<dbReference type="PANTHER" id="PTHR21310:SF15">
    <property type="entry name" value="AMINOGLYCOSIDE PHOSPHOTRANSFERASE DOMAIN-CONTAINING PROTEIN"/>
    <property type="match status" value="1"/>
</dbReference>
<reference evidence="2" key="1">
    <citation type="submission" date="2023-03" db="EMBL/GenBank/DDBJ databases">
        <title>Multiphase analysis and comparison of six strains from genera Psychromarinibacter, Lutimaribacter, and Maritimibacter, including a novel species: Psychromarinibacter sediminicola sp. nov.</title>
        <authorList>
            <person name="Wang Y.-H."/>
            <person name="Ye M.-Q."/>
            <person name="Du Z.-J."/>
        </authorList>
    </citation>
    <scope>NUCLEOTIDE SEQUENCE</scope>
    <source>
        <strain evidence="2">C21-152</strain>
    </source>
</reference>
<sequence length="252" mass="27492">MSDRQIGSGKVADVYRHNGAALKLFEAGQPRNSAFREAANLALLEGTGLPVPEVFGVDRYGDRWGLTMSLVEEECGADRWFAEPDRTTEYLREFAALHAKIHARPGSNFPELRARMAASIGRAPPLSEARRTELLACLADLPIADRLCHGDFHPWNVLGQGESATIIDWLDATCGDPAADVCRSYVLLHAVSTDLAREYVVVYLRAASFDLTDVLAWLPFVAAARLAEDAIPARENLIRWAEGGACNLSSVG</sequence>
<dbReference type="InterPro" id="IPR011009">
    <property type="entry name" value="Kinase-like_dom_sf"/>
</dbReference>
<feature type="domain" description="Aminoglycoside phosphotransferase" evidence="1">
    <location>
        <begin position="4"/>
        <end position="211"/>
    </location>
</feature>
<evidence type="ECO:0000313" key="2">
    <source>
        <dbReference type="EMBL" id="MDF0602990.1"/>
    </source>
</evidence>
<dbReference type="InterPro" id="IPR002575">
    <property type="entry name" value="Aminoglycoside_PTrfase"/>
</dbReference>
<dbReference type="InterPro" id="IPR051678">
    <property type="entry name" value="AGP_Transferase"/>
</dbReference>
<evidence type="ECO:0000313" key="3">
    <source>
        <dbReference type="Proteomes" id="UP001220964"/>
    </source>
</evidence>
<dbReference type="EMBL" id="JARGYC010000069">
    <property type="protein sequence ID" value="MDF0602990.1"/>
    <property type="molecule type" value="Genomic_DNA"/>
</dbReference>
<comment type="caution">
    <text evidence="2">The sequence shown here is derived from an EMBL/GenBank/DDBJ whole genome shotgun (WGS) entry which is preliminary data.</text>
</comment>
<dbReference type="Gene3D" id="3.90.1200.10">
    <property type="match status" value="1"/>
</dbReference>
<name>A0AAE3T9U2_9RHOB</name>
<dbReference type="Pfam" id="PF01636">
    <property type="entry name" value="APH"/>
    <property type="match status" value="1"/>
</dbReference>
<accession>A0AAE3T9U2</accession>
<protein>
    <submittedName>
        <fullName evidence="2">Aminoglycoside phosphotransferase family protein</fullName>
    </submittedName>
</protein>
<dbReference type="AlphaFoldDB" id="A0AAE3T9U2"/>
<proteinExistence type="predicted"/>
<organism evidence="2 3">
    <name type="scientific">Psychromarinibacter sediminicola</name>
    <dbReference type="NCBI Taxonomy" id="3033385"/>
    <lineage>
        <taxon>Bacteria</taxon>
        <taxon>Pseudomonadati</taxon>
        <taxon>Pseudomonadota</taxon>
        <taxon>Alphaproteobacteria</taxon>
        <taxon>Rhodobacterales</taxon>
        <taxon>Paracoccaceae</taxon>
        <taxon>Psychromarinibacter</taxon>
    </lineage>
</organism>
<dbReference type="Proteomes" id="UP001220964">
    <property type="component" value="Unassembled WGS sequence"/>
</dbReference>
<gene>
    <name evidence="2" type="ORF">P1J78_19780</name>
</gene>
<keyword evidence="3" id="KW-1185">Reference proteome</keyword>